<dbReference type="InterPro" id="IPR011989">
    <property type="entry name" value="ARM-like"/>
</dbReference>
<dbReference type="InterPro" id="IPR016024">
    <property type="entry name" value="ARM-type_fold"/>
</dbReference>
<dbReference type="PhylomeDB" id="A0A0G4F3I4"/>
<dbReference type="SUPFAM" id="SSF48371">
    <property type="entry name" value="ARM repeat"/>
    <property type="match status" value="1"/>
</dbReference>
<dbReference type="OMA" id="AKWSGYE"/>
<proteinExistence type="predicted"/>
<accession>A0A0G4F3I4</accession>
<dbReference type="EMBL" id="CDMY01000370">
    <property type="protein sequence ID" value="CEM06759.1"/>
    <property type="molecule type" value="Genomic_DNA"/>
</dbReference>
<dbReference type="OrthoDB" id="364513at2759"/>
<dbReference type="VEuPathDB" id="CryptoDB:Vbra_8757"/>
<dbReference type="Gene3D" id="1.25.10.10">
    <property type="entry name" value="Leucine-rich Repeat Variant"/>
    <property type="match status" value="1"/>
</dbReference>
<dbReference type="Proteomes" id="UP000041254">
    <property type="component" value="Unassembled WGS sequence"/>
</dbReference>
<dbReference type="InParanoid" id="A0A0G4F3I4"/>
<protein>
    <submittedName>
        <fullName evidence="1">Uncharacterized protein</fullName>
    </submittedName>
</protein>
<reference evidence="1 2" key="1">
    <citation type="submission" date="2014-11" db="EMBL/GenBank/DDBJ databases">
        <authorList>
            <person name="Zhu J."/>
            <person name="Qi W."/>
            <person name="Song R."/>
        </authorList>
    </citation>
    <scope>NUCLEOTIDE SEQUENCE [LARGE SCALE GENOMIC DNA]</scope>
</reference>
<sequence>MTDLAILAPLALKTKSELRYFDLVTLKFMGRSKKVYMCVGKHAVFFLQRNMSKLIRGGQLFFAHVEKLVEDTNSTEFLLILSKDRPPEWQSEKLFVSSLNREALVDFIMVAWQTDYMFRFGKVCVFPRFKHPLMEEGRQQELPRVKPFEGYKEVRYEGYSLFLKQSFMDRANAVSAKDTGMYLDSERGIYVSLHVHDPLPLYHLEEIQRDHIRWVAMEYKQALTENMKHFFVVKNNAYYKKMNLADDISTWMGWELFLQCREPHNDVSIFCVLLRRQHIPPLMDTAQDFAIVFRVDNSNIRDGFVQDEDLVNECRLAADLFATLTQEHVWYRDMVEAKLNALLFNEEGFQWLSTRLKLQPSVADKARVFLKSILKIMENENVLTTPELLTVDLDGVPVVSDPLVVKDDIVRSGEELGLDPHDETEDMEIYRNEWVMRVARYLAYAVDGGLLGGKFSLADVCDSVGAVGTEADKKLRQVLDFLLHLRPRDMLKPFYSTSLVKAVKEATFGTDYCFNDSVLTVMLESQYVQKLFHKSSADGGYANLLAVLLNSPCSSSLKAAICRQVLHQSQQNVSQEYLSVITPALVGLMRTATPLLATYATAALTNLSAANDAIKNVLISSGAAQSCVENLRSKEDDLIQYTLTLLVNLTKSVHHRAACCAAGLIPITIDILTSTYNQMHKHKTLTHLSSLIGQLGNDESSRVLLSKRGYPTIECLLYMFQNSKPSAPLKGKVLFALRQLCTNDWQTKQRVGKFVIKTLIADLRETTSSDFTLNGLYLLQTLATYKENCVEMNAANIKECLEYLSQAQSLDIVIEKIRDLNHRINQQTRAEFYQ</sequence>
<gene>
    <name evidence="1" type="ORF">Vbra_8757</name>
</gene>
<evidence type="ECO:0000313" key="2">
    <source>
        <dbReference type="Proteomes" id="UP000041254"/>
    </source>
</evidence>
<dbReference type="AlphaFoldDB" id="A0A0G4F3I4"/>
<name>A0A0G4F3I4_VITBC</name>
<organism evidence="1 2">
    <name type="scientific">Vitrella brassicaformis (strain CCMP3155)</name>
    <dbReference type="NCBI Taxonomy" id="1169540"/>
    <lineage>
        <taxon>Eukaryota</taxon>
        <taxon>Sar</taxon>
        <taxon>Alveolata</taxon>
        <taxon>Colpodellida</taxon>
        <taxon>Vitrellaceae</taxon>
        <taxon>Vitrella</taxon>
    </lineage>
</organism>
<evidence type="ECO:0000313" key="1">
    <source>
        <dbReference type="EMBL" id="CEM06759.1"/>
    </source>
</evidence>
<keyword evidence="2" id="KW-1185">Reference proteome</keyword>